<dbReference type="AlphaFoldDB" id="A0AAV5TIW3"/>
<evidence type="ECO:0000313" key="5">
    <source>
        <dbReference type="EMBL" id="GMS94259.1"/>
    </source>
</evidence>
<proteinExistence type="predicted"/>
<feature type="domain" description="NR LBD" evidence="4">
    <location>
        <begin position="50"/>
        <end position="149"/>
    </location>
</feature>
<protein>
    <recommendedName>
        <fullName evidence="4">NR LBD domain-containing protein</fullName>
    </recommendedName>
</protein>
<evidence type="ECO:0000256" key="1">
    <source>
        <dbReference type="ARBA" id="ARBA00023015"/>
    </source>
</evidence>
<dbReference type="InterPro" id="IPR000536">
    <property type="entry name" value="Nucl_hrmn_rcpt_lig-bd"/>
</dbReference>
<keyword evidence="2" id="KW-0804">Transcription</keyword>
<evidence type="ECO:0000259" key="4">
    <source>
        <dbReference type="Pfam" id="PF00104"/>
    </source>
</evidence>
<keyword evidence="3" id="KW-0675">Receptor</keyword>
<dbReference type="GO" id="GO:0003700">
    <property type="term" value="F:DNA-binding transcription factor activity"/>
    <property type="evidence" value="ECO:0007669"/>
    <property type="project" value="TreeGrafter"/>
</dbReference>
<keyword evidence="1" id="KW-0805">Transcription regulation</keyword>
<sequence length="170" mass="20154">MLDCFTRTKRLWGGFDKYSMVSVLICADIEFPERWIGHRLKGPNLEELIESIRNYSHDHLALMVPSFEKADLCDQETHALFALLICDSELHSDLSERLSPFLEEIRREIFDELHCFYTENMRMSDYSTRLGSLMTICHTLREGNVLFKEFFRMQVKIFDLYVAQTMMHEL</sequence>
<evidence type="ECO:0000256" key="2">
    <source>
        <dbReference type="ARBA" id="ARBA00023163"/>
    </source>
</evidence>
<dbReference type="Pfam" id="PF00104">
    <property type="entry name" value="Hormone_recep"/>
    <property type="match status" value="1"/>
</dbReference>
<dbReference type="Proteomes" id="UP001432027">
    <property type="component" value="Unassembled WGS sequence"/>
</dbReference>
<reference evidence="5" key="1">
    <citation type="submission" date="2023-10" db="EMBL/GenBank/DDBJ databases">
        <title>Genome assembly of Pristionchus species.</title>
        <authorList>
            <person name="Yoshida K."/>
            <person name="Sommer R.J."/>
        </authorList>
    </citation>
    <scope>NUCLEOTIDE SEQUENCE</scope>
    <source>
        <strain evidence="5">RS0144</strain>
    </source>
</reference>
<comment type="caution">
    <text evidence="5">The sequence shown here is derived from an EMBL/GenBank/DDBJ whole genome shotgun (WGS) entry which is preliminary data.</text>
</comment>
<dbReference type="EMBL" id="BTSX01000004">
    <property type="protein sequence ID" value="GMS94259.1"/>
    <property type="molecule type" value="Genomic_DNA"/>
</dbReference>
<feature type="non-terminal residue" evidence="5">
    <location>
        <position position="170"/>
    </location>
</feature>
<organism evidence="5 6">
    <name type="scientific">Pristionchus entomophagus</name>
    <dbReference type="NCBI Taxonomy" id="358040"/>
    <lineage>
        <taxon>Eukaryota</taxon>
        <taxon>Metazoa</taxon>
        <taxon>Ecdysozoa</taxon>
        <taxon>Nematoda</taxon>
        <taxon>Chromadorea</taxon>
        <taxon>Rhabditida</taxon>
        <taxon>Rhabditina</taxon>
        <taxon>Diplogasteromorpha</taxon>
        <taxon>Diplogasteroidea</taxon>
        <taxon>Neodiplogasteridae</taxon>
        <taxon>Pristionchus</taxon>
    </lineage>
</organism>
<gene>
    <name evidence="5" type="ORF">PENTCL1PPCAC_16434</name>
</gene>
<evidence type="ECO:0000313" key="6">
    <source>
        <dbReference type="Proteomes" id="UP001432027"/>
    </source>
</evidence>
<dbReference type="SUPFAM" id="SSF48508">
    <property type="entry name" value="Nuclear receptor ligand-binding domain"/>
    <property type="match status" value="1"/>
</dbReference>
<name>A0AAV5TIW3_9BILA</name>
<dbReference type="PANTHER" id="PTHR46011:SF6">
    <property type="entry name" value="HIGH ZINC ACTIVATED NUCLEAR RECEPTOR PROTEIN"/>
    <property type="match status" value="1"/>
</dbReference>
<dbReference type="InterPro" id="IPR035500">
    <property type="entry name" value="NHR-like_dom_sf"/>
</dbReference>
<dbReference type="GO" id="GO:0005634">
    <property type="term" value="C:nucleus"/>
    <property type="evidence" value="ECO:0007669"/>
    <property type="project" value="TreeGrafter"/>
</dbReference>
<evidence type="ECO:0000256" key="3">
    <source>
        <dbReference type="ARBA" id="ARBA00023170"/>
    </source>
</evidence>
<accession>A0AAV5TIW3</accession>
<dbReference type="Gene3D" id="1.10.565.10">
    <property type="entry name" value="Retinoid X Receptor"/>
    <property type="match status" value="1"/>
</dbReference>
<dbReference type="PANTHER" id="PTHR46011">
    <property type="entry name" value="NUCLEAR HORMONE RECEPTOR FAMILY MEMBER NHR-86-RELATED"/>
    <property type="match status" value="1"/>
</dbReference>
<keyword evidence="6" id="KW-1185">Reference proteome</keyword>